<evidence type="ECO:0000259" key="11">
    <source>
        <dbReference type="PROSITE" id="PS50238"/>
    </source>
</evidence>
<dbReference type="GO" id="GO:0030496">
    <property type="term" value="C:midbody"/>
    <property type="evidence" value="ECO:0007669"/>
    <property type="project" value="TreeGrafter"/>
</dbReference>
<feature type="region of interest" description="Disordered" evidence="9">
    <location>
        <begin position="173"/>
        <end position="199"/>
    </location>
</feature>
<evidence type="ECO:0000313" key="12">
    <source>
        <dbReference type="EnsemblMetazoa" id="SMAR008227-PA"/>
    </source>
</evidence>
<dbReference type="Pfam" id="PF00620">
    <property type="entry name" value="RhoGAP"/>
    <property type="match status" value="1"/>
</dbReference>
<dbReference type="FunFam" id="3.30.60.20:FF:000033">
    <property type="entry name" value="Rac GTPase-activating protein 1"/>
    <property type="match status" value="1"/>
</dbReference>
<keyword evidence="2" id="KW-0217">Developmental protein</keyword>
<dbReference type="GO" id="GO:0007283">
    <property type="term" value="P:spermatogenesis"/>
    <property type="evidence" value="ECO:0007669"/>
    <property type="project" value="UniProtKB-KW"/>
</dbReference>
<evidence type="ECO:0000256" key="3">
    <source>
        <dbReference type="ARBA" id="ARBA00022723"/>
    </source>
</evidence>
<dbReference type="Pfam" id="PF00130">
    <property type="entry name" value="C1_1"/>
    <property type="match status" value="1"/>
</dbReference>
<dbReference type="InterPro" id="IPR000198">
    <property type="entry name" value="RhoGAP_dom"/>
</dbReference>
<feature type="region of interest" description="Disordered" evidence="9">
    <location>
        <begin position="221"/>
        <end position="248"/>
    </location>
</feature>
<keyword evidence="3" id="KW-0479">Metal-binding</keyword>
<keyword evidence="8" id="KW-0175">Coiled coil</keyword>
<accession>T1J3Q7</accession>
<dbReference type="GO" id="GO:0030154">
    <property type="term" value="P:cell differentiation"/>
    <property type="evidence" value="ECO:0007669"/>
    <property type="project" value="UniProtKB-KW"/>
</dbReference>
<dbReference type="InterPro" id="IPR046349">
    <property type="entry name" value="C1-like_sf"/>
</dbReference>
<organism evidence="12 13">
    <name type="scientific">Strigamia maritima</name>
    <name type="common">European centipede</name>
    <name type="synonym">Geophilus maritimus</name>
    <dbReference type="NCBI Taxonomy" id="126957"/>
    <lineage>
        <taxon>Eukaryota</taxon>
        <taxon>Metazoa</taxon>
        <taxon>Ecdysozoa</taxon>
        <taxon>Arthropoda</taxon>
        <taxon>Myriapoda</taxon>
        <taxon>Chilopoda</taxon>
        <taxon>Pleurostigmophora</taxon>
        <taxon>Geophilomorpha</taxon>
        <taxon>Linotaeniidae</taxon>
        <taxon>Strigamia</taxon>
    </lineage>
</organism>
<evidence type="ECO:0000256" key="1">
    <source>
        <dbReference type="ARBA" id="ARBA00022468"/>
    </source>
</evidence>
<protein>
    <recommendedName>
        <fullName evidence="14">Rho-GAP domain-containing protein</fullName>
    </recommendedName>
</protein>
<dbReference type="PANTHER" id="PTHR46199">
    <property type="entry name" value="RAC GTPASE-ACTIVATING PROTEIN 1"/>
    <property type="match status" value="1"/>
</dbReference>
<evidence type="ECO:0000256" key="7">
    <source>
        <dbReference type="ARBA" id="ARBA00022871"/>
    </source>
</evidence>
<evidence type="ECO:0000256" key="5">
    <source>
        <dbReference type="ARBA" id="ARBA00022782"/>
    </source>
</evidence>
<evidence type="ECO:0000313" key="13">
    <source>
        <dbReference type="Proteomes" id="UP000014500"/>
    </source>
</evidence>
<keyword evidence="13" id="KW-1185">Reference proteome</keyword>
<dbReference type="HOGENOM" id="CLU_026187_1_0_1"/>
<dbReference type="PROSITE" id="PS50081">
    <property type="entry name" value="ZF_DAG_PE_2"/>
    <property type="match status" value="1"/>
</dbReference>
<dbReference type="CDD" id="cd20821">
    <property type="entry name" value="C1_MgcRacGAP"/>
    <property type="match status" value="1"/>
</dbReference>
<sequence length="630" mass="70855">MSLKMSLLARFDDICRASSVLTENSDSEFLAFVKNQEDCRKRWYHSELELERMISLINKEKTEKNALATKLEYCRRMFSQEMEKRKRMEQERDTLERQLGLIKEILLDANVVNDQTREKLAFLNSTVILNRGCTSSPKNLTTIDESAGSILSPSDFDLTEEDLDESNARIRKRVKRQGRPSAPPLSDDTPPKKTKTDEINAANEKNDSIIATTTITVPHSGPITASSKIETVPSKSRRSFSEPAPPTQTPEIAFRELIRSEGDDEPLVEESLAEAPRAPNPIRFLQKKSRRSIDVVTTRAHDFVSKTIIKPEKCMACDKRVKFGKLALKCKECRMTCHVDCKDQTRIPCTPVSGTPGSKGLVDCVIADFAPKLAPFIPPLILHCIMEVELRGLSETGVYRLSGSEKEVKDLKERFLNGKGIPKLSKSDIHAVTSCMKDFLRCLKEPLLTYDLWQDFVDAAEIADEKHGIRVLRTLIDKLPIANRDTLAYIIMHLQLISKTPECKMPAANLARVFGPTIVGYSSSEPEPAFMMRETRQQCQVIDRFLKISQDYWAPFINLAGTPSAPDTPQTPQMRPAPSSALGPVTPTSCSLTLRAKKLLGHTPLGPRETSLKSRFYKRPQQFFASPMLQ</sequence>
<dbReference type="PROSITE" id="PS50238">
    <property type="entry name" value="RHOGAP"/>
    <property type="match status" value="1"/>
</dbReference>
<reference evidence="12" key="2">
    <citation type="submission" date="2015-02" db="UniProtKB">
        <authorList>
            <consortium name="EnsemblMetazoa"/>
        </authorList>
    </citation>
    <scope>IDENTIFICATION</scope>
</reference>
<dbReference type="eggNOG" id="KOG3564">
    <property type="taxonomic scope" value="Eukaryota"/>
</dbReference>
<feature type="domain" description="Phorbol-ester/DAG-type" evidence="10">
    <location>
        <begin position="300"/>
        <end position="349"/>
    </location>
</feature>
<evidence type="ECO:0000256" key="4">
    <source>
        <dbReference type="ARBA" id="ARBA00022771"/>
    </source>
</evidence>
<evidence type="ECO:0000259" key="10">
    <source>
        <dbReference type="PROSITE" id="PS50081"/>
    </source>
</evidence>
<dbReference type="GO" id="GO:0005096">
    <property type="term" value="F:GTPase activator activity"/>
    <property type="evidence" value="ECO:0007669"/>
    <property type="project" value="UniProtKB-KW"/>
</dbReference>
<dbReference type="GO" id="GO:0000281">
    <property type="term" value="P:mitotic cytokinesis"/>
    <property type="evidence" value="ECO:0007669"/>
    <property type="project" value="TreeGrafter"/>
</dbReference>
<evidence type="ECO:0000256" key="2">
    <source>
        <dbReference type="ARBA" id="ARBA00022473"/>
    </source>
</evidence>
<dbReference type="EMBL" id="JH431830">
    <property type="status" value="NOT_ANNOTATED_CDS"/>
    <property type="molecule type" value="Genomic_DNA"/>
</dbReference>
<dbReference type="STRING" id="126957.T1J3Q7"/>
<dbReference type="GO" id="GO:0008270">
    <property type="term" value="F:zinc ion binding"/>
    <property type="evidence" value="ECO:0007669"/>
    <property type="project" value="UniProtKB-KW"/>
</dbReference>
<dbReference type="PROSITE" id="PS00479">
    <property type="entry name" value="ZF_DAG_PE_1"/>
    <property type="match status" value="1"/>
</dbReference>
<name>T1J3Q7_STRMM</name>
<dbReference type="EnsemblMetazoa" id="SMAR008227-RA">
    <property type="protein sequence ID" value="SMAR008227-PA"/>
    <property type="gene ID" value="SMAR008227"/>
</dbReference>
<dbReference type="SMART" id="SM00109">
    <property type="entry name" value="C1"/>
    <property type="match status" value="1"/>
</dbReference>
<dbReference type="InterPro" id="IPR008936">
    <property type="entry name" value="Rho_GTPase_activation_prot"/>
</dbReference>
<dbReference type="GO" id="GO:0005634">
    <property type="term" value="C:nucleus"/>
    <property type="evidence" value="ECO:0007669"/>
    <property type="project" value="TreeGrafter"/>
</dbReference>
<dbReference type="GO" id="GO:0097149">
    <property type="term" value="C:centralspindlin complex"/>
    <property type="evidence" value="ECO:0007669"/>
    <property type="project" value="TreeGrafter"/>
</dbReference>
<feature type="region of interest" description="Disordered" evidence="9">
    <location>
        <begin position="563"/>
        <end position="584"/>
    </location>
</feature>
<keyword evidence="6" id="KW-0862">Zinc</keyword>
<dbReference type="CDD" id="cd04382">
    <property type="entry name" value="RhoGAP_MgcRacGAP"/>
    <property type="match status" value="1"/>
</dbReference>
<keyword evidence="1" id="KW-0343">GTPase activation</keyword>
<dbReference type="PhylomeDB" id="T1J3Q7"/>
<evidence type="ECO:0000256" key="6">
    <source>
        <dbReference type="ARBA" id="ARBA00022833"/>
    </source>
</evidence>
<dbReference type="GO" id="GO:0051233">
    <property type="term" value="C:spindle midzone"/>
    <property type="evidence" value="ECO:0007669"/>
    <property type="project" value="TreeGrafter"/>
</dbReference>
<dbReference type="GO" id="GO:0051256">
    <property type="term" value="P:mitotic spindle midzone assembly"/>
    <property type="evidence" value="ECO:0007669"/>
    <property type="project" value="TreeGrafter"/>
</dbReference>
<evidence type="ECO:0000256" key="9">
    <source>
        <dbReference type="SAM" id="MobiDB-lite"/>
    </source>
</evidence>
<dbReference type="Proteomes" id="UP000014500">
    <property type="component" value="Unassembled WGS sequence"/>
</dbReference>
<dbReference type="InterPro" id="IPR002219">
    <property type="entry name" value="PKC_DAG/PE"/>
</dbReference>
<proteinExistence type="predicted"/>
<dbReference type="Gene3D" id="3.30.60.20">
    <property type="match status" value="1"/>
</dbReference>
<evidence type="ECO:0000256" key="8">
    <source>
        <dbReference type="SAM" id="Coils"/>
    </source>
</evidence>
<feature type="compositionally biased region" description="Basic and acidic residues" evidence="9">
    <location>
        <begin position="189"/>
        <end position="198"/>
    </location>
</feature>
<dbReference type="OMA" id="FWEQYIV"/>
<feature type="domain" description="Rho-GAP" evidence="11">
    <location>
        <begin position="371"/>
        <end position="553"/>
    </location>
</feature>
<dbReference type="AlphaFoldDB" id="T1J3Q7"/>
<dbReference type="PANTHER" id="PTHR46199:SF3">
    <property type="entry name" value="RAC GTPASE-ACTIVATING PROTEIN 1"/>
    <property type="match status" value="1"/>
</dbReference>
<reference evidence="13" key="1">
    <citation type="submission" date="2011-05" db="EMBL/GenBank/DDBJ databases">
        <authorList>
            <person name="Richards S.R."/>
            <person name="Qu J."/>
            <person name="Jiang H."/>
            <person name="Jhangiani S.N."/>
            <person name="Agravi P."/>
            <person name="Goodspeed R."/>
            <person name="Gross S."/>
            <person name="Mandapat C."/>
            <person name="Jackson L."/>
            <person name="Mathew T."/>
            <person name="Pu L."/>
            <person name="Thornton R."/>
            <person name="Saada N."/>
            <person name="Wilczek-Boney K.B."/>
            <person name="Lee S."/>
            <person name="Kovar C."/>
            <person name="Wu Y."/>
            <person name="Scherer S.E."/>
            <person name="Worley K.C."/>
            <person name="Muzny D.M."/>
            <person name="Gibbs R."/>
        </authorList>
    </citation>
    <scope>NUCLEOTIDE SEQUENCE</scope>
    <source>
        <strain evidence="13">Brora</strain>
    </source>
</reference>
<keyword evidence="5" id="KW-0221">Differentiation</keyword>
<keyword evidence="4" id="KW-0863">Zinc-finger</keyword>
<dbReference type="SMART" id="SM00324">
    <property type="entry name" value="RhoGAP"/>
    <property type="match status" value="1"/>
</dbReference>
<dbReference type="GO" id="GO:0007266">
    <property type="term" value="P:Rho protein signal transduction"/>
    <property type="evidence" value="ECO:0007669"/>
    <property type="project" value="TreeGrafter"/>
</dbReference>
<dbReference type="Gene3D" id="1.10.555.10">
    <property type="entry name" value="Rho GTPase activation protein"/>
    <property type="match status" value="1"/>
</dbReference>
<keyword evidence="7" id="KW-0744">Spermatogenesis</keyword>
<evidence type="ECO:0008006" key="14">
    <source>
        <dbReference type="Google" id="ProtNLM"/>
    </source>
</evidence>
<dbReference type="SUPFAM" id="SSF57889">
    <property type="entry name" value="Cysteine-rich domain"/>
    <property type="match status" value="1"/>
</dbReference>
<dbReference type="SUPFAM" id="SSF48350">
    <property type="entry name" value="GTPase activation domain, GAP"/>
    <property type="match status" value="1"/>
</dbReference>
<feature type="coiled-coil region" evidence="8">
    <location>
        <begin position="78"/>
        <end position="105"/>
    </location>
</feature>
<dbReference type="GO" id="GO:0032154">
    <property type="term" value="C:cleavage furrow"/>
    <property type="evidence" value="ECO:0007669"/>
    <property type="project" value="TreeGrafter"/>
</dbReference>